<reference evidence="1 2" key="1">
    <citation type="journal article" date="2018" name="Nat. Genet.">
        <title>The Rosa genome provides new insights in the design of modern roses.</title>
        <authorList>
            <person name="Bendahmane M."/>
        </authorList>
    </citation>
    <scope>NUCLEOTIDE SEQUENCE [LARGE SCALE GENOMIC DNA]</scope>
    <source>
        <strain evidence="2">cv. Old Blush</strain>
    </source>
</reference>
<protein>
    <submittedName>
        <fullName evidence="1">Uncharacterized protein</fullName>
    </submittedName>
</protein>
<proteinExistence type="predicted"/>
<dbReference type="EMBL" id="PDCK01000040">
    <property type="protein sequence ID" value="PRQ49440.1"/>
    <property type="molecule type" value="Genomic_DNA"/>
</dbReference>
<evidence type="ECO:0000313" key="2">
    <source>
        <dbReference type="Proteomes" id="UP000238479"/>
    </source>
</evidence>
<dbReference type="Gramene" id="PRQ49440">
    <property type="protein sequence ID" value="PRQ49440"/>
    <property type="gene ID" value="RchiOBHm_Chr2g0121961"/>
</dbReference>
<keyword evidence="2" id="KW-1185">Reference proteome</keyword>
<name>A0A2P6RSM7_ROSCH</name>
<accession>A0A2P6RSM7</accession>
<evidence type="ECO:0000313" key="1">
    <source>
        <dbReference type="EMBL" id="PRQ49440.1"/>
    </source>
</evidence>
<comment type="caution">
    <text evidence="1">The sequence shown here is derived from an EMBL/GenBank/DDBJ whole genome shotgun (WGS) entry which is preliminary data.</text>
</comment>
<dbReference type="Proteomes" id="UP000238479">
    <property type="component" value="Chromosome 2"/>
</dbReference>
<dbReference type="AlphaFoldDB" id="A0A2P6RSM7"/>
<sequence length="68" mass="8390">MDTLVRHCLTSEDDRKERVQYQEHEVQILFIRVLGQLQRLLGFPRVHTPFCHHRISTHRRRRTNRLRC</sequence>
<organism evidence="1 2">
    <name type="scientific">Rosa chinensis</name>
    <name type="common">China rose</name>
    <dbReference type="NCBI Taxonomy" id="74649"/>
    <lineage>
        <taxon>Eukaryota</taxon>
        <taxon>Viridiplantae</taxon>
        <taxon>Streptophyta</taxon>
        <taxon>Embryophyta</taxon>
        <taxon>Tracheophyta</taxon>
        <taxon>Spermatophyta</taxon>
        <taxon>Magnoliopsida</taxon>
        <taxon>eudicotyledons</taxon>
        <taxon>Gunneridae</taxon>
        <taxon>Pentapetalae</taxon>
        <taxon>rosids</taxon>
        <taxon>fabids</taxon>
        <taxon>Rosales</taxon>
        <taxon>Rosaceae</taxon>
        <taxon>Rosoideae</taxon>
        <taxon>Rosoideae incertae sedis</taxon>
        <taxon>Rosa</taxon>
    </lineage>
</organism>
<gene>
    <name evidence="1" type="ORF">RchiOBHm_Chr2g0121961</name>
</gene>